<evidence type="ECO:0000313" key="1">
    <source>
        <dbReference type="EMBL" id="BES83601.1"/>
    </source>
</evidence>
<reference evidence="2" key="1">
    <citation type="journal article" date="2024" name="Int. J. Syst. Evol. Microbiol.">
        <title>Pectobacterium araliae sp. nov., a pathogen causing bacterial soft rot of Japanese angelica tree in Japan.</title>
        <authorList>
            <person name="Sawada H."/>
            <person name="Someya N."/>
            <person name="Morohoshi T."/>
            <person name="Ono M."/>
            <person name="Satou M."/>
        </authorList>
    </citation>
    <scope>NUCLEOTIDE SEQUENCE [LARGE SCALE GENOMIC DNA]</scope>
    <source>
        <strain evidence="2">MAFF 302110</strain>
    </source>
</reference>
<protein>
    <submittedName>
        <fullName evidence="1">Uncharacterized protein</fullName>
    </submittedName>
</protein>
<dbReference type="Proteomes" id="UP001377830">
    <property type="component" value="Chromosome"/>
</dbReference>
<proteinExistence type="predicted"/>
<name>A0AAN0K8Z0_9GAMM</name>
<organism evidence="1 2">
    <name type="scientific">Pectobacterium araliae</name>
    <dbReference type="NCBI Taxonomy" id="3073862"/>
    <lineage>
        <taxon>Bacteria</taxon>
        <taxon>Pseudomonadati</taxon>
        <taxon>Pseudomonadota</taxon>
        <taxon>Gammaproteobacteria</taxon>
        <taxon>Enterobacterales</taxon>
        <taxon>Pectobacteriaceae</taxon>
        <taxon>Pectobacterium</taxon>
    </lineage>
</organism>
<keyword evidence="2" id="KW-1185">Reference proteome</keyword>
<dbReference type="KEGG" id="parl:PEC302110_06980"/>
<evidence type="ECO:0000313" key="2">
    <source>
        <dbReference type="Proteomes" id="UP001377830"/>
    </source>
</evidence>
<dbReference type="AlphaFoldDB" id="A0AAN0K8Z0"/>
<dbReference type="EMBL" id="AP028908">
    <property type="protein sequence ID" value="BES83601.1"/>
    <property type="molecule type" value="Genomic_DNA"/>
</dbReference>
<accession>A0AAN0K8Z0</accession>
<gene>
    <name evidence="1" type="ORF">PEC302110_06980</name>
</gene>
<sequence>MRYGRQLNAANSTPENEYYIQGIYIMSARQLHDRAMAYRPVNGRGKILLKCVQRV</sequence>